<reference evidence="2" key="2">
    <citation type="submission" date="2022-04" db="EMBL/GenBank/DDBJ databases">
        <title>Sequencing and genomic assembly of Halococcus dombrowskii.</title>
        <authorList>
            <person name="Lim S.W."/>
            <person name="MacLea K.S."/>
        </authorList>
    </citation>
    <scope>NUCLEOTIDE SEQUENCE</scope>
    <source>
        <strain evidence="2">H4</strain>
    </source>
</reference>
<accession>A0AAV3SKL4</accession>
<name>A0AAV3SKL4_HALDO</name>
<protein>
    <submittedName>
        <fullName evidence="1">Uncharacterized protein</fullName>
    </submittedName>
</protein>
<dbReference type="Pfam" id="PF26044">
    <property type="entry name" value="Antitox_halo"/>
    <property type="match status" value="1"/>
</dbReference>
<dbReference type="Proteomes" id="UP001500962">
    <property type="component" value="Unassembled WGS sequence"/>
</dbReference>
<dbReference type="Proteomes" id="UP000830542">
    <property type="component" value="Chromosome"/>
</dbReference>
<dbReference type="GeneID" id="71760644"/>
<proteinExistence type="predicted"/>
<sequence>MAYSTDTDYHEERIELRKRVRTAESEAERREAVLRLAEIDREIHADIYEKLARE</sequence>
<dbReference type="KEGG" id="hdo:MUK72_02310"/>
<evidence type="ECO:0000313" key="2">
    <source>
        <dbReference type="EMBL" id="UOO95554.1"/>
    </source>
</evidence>
<dbReference type="RefSeq" id="WP_244703433.1">
    <property type="nucleotide sequence ID" value="NZ_BAAADN010000062.1"/>
</dbReference>
<evidence type="ECO:0000313" key="3">
    <source>
        <dbReference type="Proteomes" id="UP000830542"/>
    </source>
</evidence>
<dbReference type="AlphaFoldDB" id="A0AAV3SKL4"/>
<gene>
    <name evidence="1" type="ORF">GCM10008985_32720</name>
    <name evidence="2" type="ORF">MUK72_02310</name>
</gene>
<reference evidence="1" key="3">
    <citation type="submission" date="2023-12" db="EMBL/GenBank/DDBJ databases">
        <authorList>
            <person name="Sun Q."/>
            <person name="Inoue M."/>
        </authorList>
    </citation>
    <scope>NUCLEOTIDE SEQUENCE</scope>
    <source>
        <strain evidence="1">JCM 12289</strain>
    </source>
</reference>
<organism evidence="1 4">
    <name type="scientific">Halococcus dombrowskii</name>
    <dbReference type="NCBI Taxonomy" id="179637"/>
    <lineage>
        <taxon>Archaea</taxon>
        <taxon>Methanobacteriati</taxon>
        <taxon>Methanobacteriota</taxon>
        <taxon>Stenosarchaea group</taxon>
        <taxon>Halobacteria</taxon>
        <taxon>Halobacteriales</taxon>
        <taxon>Halococcaceae</taxon>
        <taxon>Halococcus</taxon>
    </lineage>
</organism>
<keyword evidence="3" id="KW-1185">Reference proteome</keyword>
<dbReference type="EMBL" id="CP095005">
    <property type="protein sequence ID" value="UOO95554.1"/>
    <property type="molecule type" value="Genomic_DNA"/>
</dbReference>
<dbReference type="EMBL" id="BAAADN010000062">
    <property type="protein sequence ID" value="GAA0473447.1"/>
    <property type="molecule type" value="Genomic_DNA"/>
</dbReference>
<dbReference type="InterPro" id="IPR058985">
    <property type="entry name" value="Antitox_halobact"/>
</dbReference>
<evidence type="ECO:0000313" key="4">
    <source>
        <dbReference type="Proteomes" id="UP001500962"/>
    </source>
</evidence>
<evidence type="ECO:0000313" key="1">
    <source>
        <dbReference type="EMBL" id="GAA0473447.1"/>
    </source>
</evidence>
<reference evidence="1" key="1">
    <citation type="journal article" date="2014" name="Int. J. Syst. Evol. Microbiol.">
        <title>Complete genome sequence of Corynebacterium casei LMG S-19264T (=DSM 44701T), isolated from a smear-ripened cheese.</title>
        <authorList>
            <consortium name="US DOE Joint Genome Institute (JGI-PGF)"/>
            <person name="Walter F."/>
            <person name="Albersmeier A."/>
            <person name="Kalinowski J."/>
            <person name="Ruckert C."/>
        </authorList>
    </citation>
    <scope>NUCLEOTIDE SEQUENCE</scope>
    <source>
        <strain evidence="1">JCM 12289</strain>
    </source>
</reference>